<keyword evidence="4" id="KW-1185">Reference proteome</keyword>
<comment type="caution">
    <text evidence="3">The sequence shown here is derived from an EMBL/GenBank/DDBJ whole genome shotgun (WGS) entry which is preliminary data.</text>
</comment>
<accession>A0ABS4B3Q8</accession>
<protein>
    <submittedName>
        <fullName evidence="3">DUF2541 family protein</fullName>
    </submittedName>
</protein>
<evidence type="ECO:0000256" key="2">
    <source>
        <dbReference type="SAM" id="SignalP"/>
    </source>
</evidence>
<evidence type="ECO:0000313" key="4">
    <source>
        <dbReference type="Proteomes" id="UP000666661"/>
    </source>
</evidence>
<organism evidence="3 4">
    <name type="scientific">Aeromonas sanarellii</name>
    <dbReference type="NCBI Taxonomy" id="633415"/>
    <lineage>
        <taxon>Bacteria</taxon>
        <taxon>Pseudomonadati</taxon>
        <taxon>Pseudomonadota</taxon>
        <taxon>Gammaproteobacteria</taxon>
        <taxon>Aeromonadales</taxon>
        <taxon>Aeromonadaceae</taxon>
        <taxon>Aeromonas</taxon>
    </lineage>
</organism>
<dbReference type="InterPro" id="IPR020240">
    <property type="entry name" value="UPF0412_YaaI"/>
</dbReference>
<feature type="chain" id="PRO_5045520819" evidence="2">
    <location>
        <begin position="31"/>
        <end position="132"/>
    </location>
</feature>
<dbReference type="EMBL" id="JAGIQF010000002">
    <property type="protein sequence ID" value="MBP0602114.1"/>
    <property type="molecule type" value="Genomic_DNA"/>
</dbReference>
<sequence length="132" mass="14484">MSISHSRQAHVPGLVALSFSLLMLATPALADDDIRLGKTLLLGVGDYPATIPMVICRPVKSLMVKARRDLTLDRVKVIYGNDRSKTLHFDRNLKEGQESGWKSLGSRLCIKKIEVYGNSSGSKAGVEVYGRK</sequence>
<evidence type="ECO:0000313" key="3">
    <source>
        <dbReference type="EMBL" id="MBP0602114.1"/>
    </source>
</evidence>
<reference evidence="3 4" key="1">
    <citation type="submission" date="2021-03" db="EMBL/GenBank/DDBJ databases">
        <title>Plant growth promoting bacteria isolated from wild legumes nodules and trapping Phaseolus vulgaris L. nodules in the center and southern Mexico.</title>
        <authorList>
            <person name="Estrada P."/>
        </authorList>
    </citation>
    <scope>NUCLEOTIDE SEQUENCE [LARGE SCALE GENOMIC DNA]</scope>
    <source>
        <strain evidence="3 4">MaGu-431</strain>
    </source>
</reference>
<keyword evidence="1 2" id="KW-0732">Signal</keyword>
<name>A0ABS4B3Q8_9GAMM</name>
<dbReference type="Pfam" id="PF10807">
    <property type="entry name" value="DUF2541"/>
    <property type="match status" value="1"/>
</dbReference>
<feature type="signal peptide" evidence="2">
    <location>
        <begin position="1"/>
        <end position="30"/>
    </location>
</feature>
<dbReference type="Proteomes" id="UP000666661">
    <property type="component" value="Unassembled WGS sequence"/>
</dbReference>
<evidence type="ECO:0000256" key="1">
    <source>
        <dbReference type="ARBA" id="ARBA00022729"/>
    </source>
</evidence>
<proteinExistence type="predicted"/>
<gene>
    <name evidence="3" type="ORF">J8I01_06240</name>
</gene>